<sequence length="154" mass="16383">MGFGLKPLFAVLLFGVGLGLNLNPVNGLGIMTQLLAKTRGLATGEFGQPLRIKQGETISLNSGQLGITFVAVVQDSRCPRGAQCVWAGQAVINLALQNPTQPLTPITLTLNNEPQAVPELPGYKIKFSALTPYPSHPPSSEPRIPEITLSLFPN</sequence>
<gene>
    <name evidence="1" type="ORF">RIF25_04805</name>
</gene>
<accession>A0AAE4FQ59</accession>
<evidence type="ECO:0000313" key="2">
    <source>
        <dbReference type="Proteomes" id="UP001268256"/>
    </source>
</evidence>
<proteinExistence type="predicted"/>
<comment type="caution">
    <text evidence="1">The sequence shown here is derived from an EMBL/GenBank/DDBJ whole genome shotgun (WGS) entry which is preliminary data.</text>
</comment>
<organism evidence="1 2">
    <name type="scientific">Pseudocalidococcus azoricus BACA0444</name>
    <dbReference type="NCBI Taxonomy" id="2918990"/>
    <lineage>
        <taxon>Bacteria</taxon>
        <taxon>Bacillati</taxon>
        <taxon>Cyanobacteriota</taxon>
        <taxon>Cyanophyceae</taxon>
        <taxon>Acaryochloridales</taxon>
        <taxon>Thermosynechococcaceae</taxon>
        <taxon>Pseudocalidococcus</taxon>
        <taxon>Pseudocalidococcus azoricus</taxon>
    </lineage>
</organism>
<dbReference type="EMBL" id="JAVMIP010000003">
    <property type="protein sequence ID" value="MDS3860120.1"/>
    <property type="molecule type" value="Genomic_DNA"/>
</dbReference>
<dbReference type="RefSeq" id="WP_322877408.1">
    <property type="nucleotide sequence ID" value="NZ_JAVMIP010000003.1"/>
</dbReference>
<dbReference type="Proteomes" id="UP001268256">
    <property type="component" value="Unassembled WGS sequence"/>
</dbReference>
<reference evidence="2" key="1">
    <citation type="submission" date="2023-07" db="EMBL/GenBank/DDBJ databases">
        <authorList>
            <person name="Luz R."/>
            <person name="Cordeiro R."/>
            <person name="Fonseca A."/>
            <person name="Goncalves V."/>
        </authorList>
    </citation>
    <scope>NUCLEOTIDE SEQUENCE [LARGE SCALE GENOMIC DNA]</scope>
    <source>
        <strain evidence="2">BACA0444</strain>
    </source>
</reference>
<evidence type="ECO:0000313" key="1">
    <source>
        <dbReference type="EMBL" id="MDS3860120.1"/>
    </source>
</evidence>
<protein>
    <submittedName>
        <fullName evidence="1">Uncharacterized protein</fullName>
    </submittedName>
</protein>
<dbReference type="AlphaFoldDB" id="A0AAE4FQ59"/>
<keyword evidence="2" id="KW-1185">Reference proteome</keyword>
<name>A0AAE4FQ59_9CYAN</name>